<accession>A0A1H7F0N5</accession>
<name>A0A1H7F0N5_STRJI</name>
<dbReference type="OrthoDB" id="3686068at2"/>
<evidence type="ECO:0000256" key="1">
    <source>
        <dbReference type="SAM" id="Phobius"/>
    </source>
</evidence>
<keyword evidence="1" id="KW-0812">Transmembrane</keyword>
<keyword evidence="1" id="KW-0472">Membrane</keyword>
<organism evidence="2 3">
    <name type="scientific">Streptacidiphilus jiangxiensis</name>
    <dbReference type="NCBI Taxonomy" id="235985"/>
    <lineage>
        <taxon>Bacteria</taxon>
        <taxon>Bacillati</taxon>
        <taxon>Actinomycetota</taxon>
        <taxon>Actinomycetes</taxon>
        <taxon>Kitasatosporales</taxon>
        <taxon>Streptomycetaceae</taxon>
        <taxon>Streptacidiphilus</taxon>
    </lineage>
</organism>
<dbReference type="Proteomes" id="UP000183015">
    <property type="component" value="Unassembled WGS sequence"/>
</dbReference>
<keyword evidence="3" id="KW-1185">Reference proteome</keyword>
<protein>
    <submittedName>
        <fullName evidence="2">Uncharacterized protein</fullName>
    </submittedName>
</protein>
<dbReference type="eggNOG" id="ENOG5033RRU">
    <property type="taxonomic scope" value="Bacteria"/>
</dbReference>
<dbReference type="RefSeq" id="WP_042453563.1">
    <property type="nucleotide sequence ID" value="NZ_BBPN01000029.1"/>
</dbReference>
<gene>
    <name evidence="2" type="ORF">SAMN05414137_10126</name>
</gene>
<dbReference type="EMBL" id="FOAZ01000001">
    <property type="protein sequence ID" value="SEK19661.1"/>
    <property type="molecule type" value="Genomic_DNA"/>
</dbReference>
<evidence type="ECO:0000313" key="3">
    <source>
        <dbReference type="Proteomes" id="UP000183015"/>
    </source>
</evidence>
<evidence type="ECO:0000313" key="2">
    <source>
        <dbReference type="EMBL" id="SEK19661.1"/>
    </source>
</evidence>
<dbReference type="AlphaFoldDB" id="A0A1H7F0N5"/>
<sequence length="416" mass="43451">MPFEDRLAQSMRDTGEDFAPRDLVGLVNGGVTDGRKRRRRRNVAVLGGSAALALVAVGGAMVPSLLNTTGAHHVAGPAAQPKMSLTASAKPVSDGELAKQMIDTLKGLLPSGGRITDATGRWVMPGGRMLAPLASLVYDDGHGASAIEVGLTHNRPGGQLPSCANPAYAPNDVCHTYRLPGGAWLYLDQGYEYPSHGYGTKDWHATLIKADGSQIDVDEWNAAAEKGAPVTRATPPLSADQLRALATSTAWRPLLAALPAPKPIPPRPSGLGPDGGAILRTLNGLLPHGVTGHNPDSQSGYAEEQLRDGKAGAGLIGVNVQLFNSSEDAGIVSQLFAGATTLPDGSRMVVRQQAAEKGGSGAVQWVVDLIRPDGERVVAQEFNSPRQGVAADRSQPVLSIDQLKALVTDPAWTKLV</sequence>
<proteinExistence type="predicted"/>
<dbReference type="STRING" id="235985.SAMN05414137_10126"/>
<feature type="transmembrane region" description="Helical" evidence="1">
    <location>
        <begin position="43"/>
        <end position="66"/>
    </location>
</feature>
<keyword evidence="1" id="KW-1133">Transmembrane helix</keyword>
<reference evidence="3" key="1">
    <citation type="submission" date="2016-10" db="EMBL/GenBank/DDBJ databases">
        <authorList>
            <person name="Varghese N."/>
        </authorList>
    </citation>
    <scope>NUCLEOTIDE SEQUENCE [LARGE SCALE GENOMIC DNA]</scope>
    <source>
        <strain evidence="3">DSM 45096 / BCRC 16803 / CGMCC 4.1857 / CIP 109030 / JCM 12277 / KCTC 19219 / NBRC 100920 / 33214</strain>
    </source>
</reference>